<dbReference type="EMBL" id="FOVG01000004">
    <property type="protein sequence ID" value="SFO34000.1"/>
    <property type="molecule type" value="Genomic_DNA"/>
</dbReference>
<dbReference type="InterPro" id="IPR010854">
    <property type="entry name" value="YdgH/BhsA/McbA-like_dom"/>
</dbReference>
<feature type="domain" description="YdgH/BhsA/McbA-like" evidence="4">
    <location>
        <begin position="46"/>
        <end position="98"/>
    </location>
</feature>
<dbReference type="Gene3D" id="3.30.1660.10">
    <property type="entry name" value="Flavin-binding protein dodecin"/>
    <property type="match status" value="1"/>
</dbReference>
<dbReference type="AlphaFoldDB" id="A0A1I5GDH6"/>
<dbReference type="InterPro" id="IPR025543">
    <property type="entry name" value="Dodecin-like"/>
</dbReference>
<dbReference type="OrthoDB" id="6415092at2"/>
<dbReference type="PANTHER" id="PTHR34156">
    <property type="entry name" value="OUTER MEMBRANE PROTEIN-RELATED-RELATED"/>
    <property type="match status" value="1"/>
</dbReference>
<reference evidence="6" key="1">
    <citation type="submission" date="2016-10" db="EMBL/GenBank/DDBJ databases">
        <authorList>
            <person name="Varghese N."/>
            <person name="Submissions S."/>
        </authorList>
    </citation>
    <scope>NUCLEOTIDE SEQUENCE [LARGE SCALE GENOMIC DNA]</scope>
    <source>
        <strain evidence="6">OV426</strain>
    </source>
</reference>
<sequence>MPSAYLLVFSLLLAGCSALESTPKAPPAPTQQAQEISRAQSGGLPKLGNITVNVHGSPDDAQRAVAAQANQAGAAYYQIVMLSETVMPGFWYASAILYSASPATGAVQ</sequence>
<feature type="region of interest" description="Disordered" evidence="2">
    <location>
        <begin position="21"/>
        <end position="44"/>
    </location>
</feature>
<dbReference type="Proteomes" id="UP000198968">
    <property type="component" value="Unassembled WGS sequence"/>
</dbReference>
<evidence type="ECO:0000256" key="2">
    <source>
        <dbReference type="SAM" id="MobiDB-lite"/>
    </source>
</evidence>
<evidence type="ECO:0000313" key="5">
    <source>
        <dbReference type="EMBL" id="SFO34000.1"/>
    </source>
</evidence>
<name>A0A1I5GDH6_9GAMM</name>
<keyword evidence="1 3" id="KW-0732">Signal</keyword>
<evidence type="ECO:0000256" key="3">
    <source>
        <dbReference type="SAM" id="SignalP"/>
    </source>
</evidence>
<organism evidence="5 6">
    <name type="scientific">Candidatus Pantoea varia</name>
    <dbReference type="NCBI Taxonomy" id="1881036"/>
    <lineage>
        <taxon>Bacteria</taxon>
        <taxon>Pseudomonadati</taxon>
        <taxon>Pseudomonadota</taxon>
        <taxon>Gammaproteobacteria</taxon>
        <taxon>Enterobacterales</taxon>
        <taxon>Erwiniaceae</taxon>
        <taxon>Pantoea</taxon>
    </lineage>
</organism>
<dbReference type="PANTHER" id="PTHR34156:SF11">
    <property type="entry name" value="LIPOPROTEIN BSMA"/>
    <property type="match status" value="1"/>
</dbReference>
<dbReference type="NCBIfam" id="NF011433">
    <property type="entry name" value="PRK14864.1"/>
    <property type="match status" value="1"/>
</dbReference>
<keyword evidence="6" id="KW-1185">Reference proteome</keyword>
<dbReference type="InterPro" id="IPR051096">
    <property type="entry name" value="BhsA/McbA_stress_biofilm_assoc"/>
</dbReference>
<evidence type="ECO:0000259" key="4">
    <source>
        <dbReference type="Pfam" id="PF07338"/>
    </source>
</evidence>
<dbReference type="SUPFAM" id="SSF159871">
    <property type="entry name" value="YdgH-like"/>
    <property type="match status" value="1"/>
</dbReference>
<accession>A0A1I5GDH6</accession>
<evidence type="ECO:0000256" key="1">
    <source>
        <dbReference type="ARBA" id="ARBA00022729"/>
    </source>
</evidence>
<dbReference type="InterPro" id="IPR036275">
    <property type="entry name" value="YdgH-like_sf"/>
</dbReference>
<gene>
    <name evidence="5" type="ORF">SAMN05428971_3691</name>
</gene>
<feature type="chain" id="PRO_5011567277" description="YdgH/BhsA/McbA-like domain-containing protein" evidence="3">
    <location>
        <begin position="21"/>
        <end position="108"/>
    </location>
</feature>
<proteinExistence type="predicted"/>
<dbReference type="RefSeq" id="WP_090966209.1">
    <property type="nucleotide sequence ID" value="NZ_FOVG01000004.1"/>
</dbReference>
<dbReference type="Pfam" id="PF07338">
    <property type="entry name" value="YdgH_BhsA-like"/>
    <property type="match status" value="1"/>
</dbReference>
<evidence type="ECO:0000313" key="6">
    <source>
        <dbReference type="Proteomes" id="UP000198968"/>
    </source>
</evidence>
<protein>
    <recommendedName>
        <fullName evidence="4">YdgH/BhsA/McbA-like domain-containing protein</fullName>
    </recommendedName>
</protein>
<feature type="signal peptide" evidence="3">
    <location>
        <begin position="1"/>
        <end position="20"/>
    </location>
</feature>